<protein>
    <recommendedName>
        <fullName evidence="6">Zn(2)-C6 fungal-type domain-containing protein</fullName>
    </recommendedName>
</protein>
<sequence length="534" mass="60306">MSLSTSLGPQCITCQKRRVKCDSSTPRCRRCARDQRNCPGYGKQRRWIAFEPTKGNVRPSASSTSSSSCSPGPLEPVYEYVDAAKHLQVALLDPTRSRQVFDIGVHRRDWHIAESVEYCNHILVPDLVPYPFQHQLFAAIDDWKKAPLMLQSTLLVVVYNCRLVRGNTNELVTDLYRYRGEALRELAQEVKAPSTRNPVLGLVGVLMMLQAEIQVSCIARWDVHLLAARRLLKGLGGLVETWHKIPQIRLPLALYVIVDIMSTPTSPASLLIQEELDDACNSILRLPSLEQIILASCCPVPIPILTIITQVSSWRKRVDTFASQASGDSWKGFEASFRSALQRLDSFDADEWATRIIIDFPDNGSHNERKLIPFRESEVSEWAALGQCFQSATTIYLLRSVASSGLRLHKGSAIVPDTNIEERLEDEVRTLDTTLDQLMLRFGEQHPTSLRPGLWRFTMFPLVIHAFELLVWRVPSSSVQHHCFSRMKTLGLAIGLRTMDGAIECIDQAMKRRDILGGDIRWDDLFNSRAIFVV</sequence>
<dbReference type="Gene3D" id="4.10.240.10">
    <property type="entry name" value="Zn(2)-C6 fungal-type DNA-binding domain"/>
    <property type="match status" value="1"/>
</dbReference>
<keyword evidence="2" id="KW-0805">Transcription regulation</keyword>
<dbReference type="AlphaFoldDB" id="W2RU59"/>
<dbReference type="InterPro" id="IPR021858">
    <property type="entry name" value="Fun_TF"/>
</dbReference>
<evidence type="ECO:0000259" key="6">
    <source>
        <dbReference type="PROSITE" id="PS50048"/>
    </source>
</evidence>
<dbReference type="Pfam" id="PF11951">
    <property type="entry name" value="Fungal_trans_2"/>
    <property type="match status" value="1"/>
</dbReference>
<dbReference type="SUPFAM" id="SSF57701">
    <property type="entry name" value="Zn2/Cys6 DNA-binding domain"/>
    <property type="match status" value="1"/>
</dbReference>
<evidence type="ECO:0000313" key="8">
    <source>
        <dbReference type="Proteomes" id="UP000030752"/>
    </source>
</evidence>
<name>W2RU59_CYPE1</name>
<evidence type="ECO:0000256" key="1">
    <source>
        <dbReference type="ARBA" id="ARBA00004123"/>
    </source>
</evidence>
<dbReference type="RefSeq" id="XP_008718039.1">
    <property type="nucleotide sequence ID" value="XM_008719817.1"/>
</dbReference>
<organism evidence="7 8">
    <name type="scientific">Cyphellophora europaea (strain CBS 101466)</name>
    <name type="common">Phialophora europaea</name>
    <dbReference type="NCBI Taxonomy" id="1220924"/>
    <lineage>
        <taxon>Eukaryota</taxon>
        <taxon>Fungi</taxon>
        <taxon>Dikarya</taxon>
        <taxon>Ascomycota</taxon>
        <taxon>Pezizomycotina</taxon>
        <taxon>Eurotiomycetes</taxon>
        <taxon>Chaetothyriomycetidae</taxon>
        <taxon>Chaetothyriales</taxon>
        <taxon>Cyphellophoraceae</taxon>
        <taxon>Cyphellophora</taxon>
    </lineage>
</organism>
<keyword evidence="3" id="KW-0238">DNA-binding</keyword>
<dbReference type="PANTHER" id="PTHR37534">
    <property type="entry name" value="TRANSCRIPTIONAL ACTIVATOR PROTEIN UGA3"/>
    <property type="match status" value="1"/>
</dbReference>
<dbReference type="GO" id="GO:0045944">
    <property type="term" value="P:positive regulation of transcription by RNA polymerase II"/>
    <property type="evidence" value="ECO:0007669"/>
    <property type="project" value="TreeGrafter"/>
</dbReference>
<dbReference type="GO" id="GO:0008270">
    <property type="term" value="F:zinc ion binding"/>
    <property type="evidence" value="ECO:0007669"/>
    <property type="project" value="InterPro"/>
</dbReference>
<dbReference type="OrthoDB" id="19261at2759"/>
<evidence type="ECO:0000256" key="5">
    <source>
        <dbReference type="ARBA" id="ARBA00023242"/>
    </source>
</evidence>
<evidence type="ECO:0000256" key="3">
    <source>
        <dbReference type="ARBA" id="ARBA00023125"/>
    </source>
</evidence>
<comment type="subcellular location">
    <subcellularLocation>
        <location evidence="1">Nucleus</location>
    </subcellularLocation>
</comment>
<accession>W2RU59</accession>
<gene>
    <name evidence="7" type="ORF">HMPREF1541_05477</name>
</gene>
<dbReference type="GO" id="GO:0000976">
    <property type="term" value="F:transcription cis-regulatory region binding"/>
    <property type="evidence" value="ECO:0007669"/>
    <property type="project" value="TreeGrafter"/>
</dbReference>
<dbReference type="VEuPathDB" id="FungiDB:HMPREF1541_05477"/>
<feature type="domain" description="Zn(2)-C6 fungal-type" evidence="6">
    <location>
        <begin position="10"/>
        <end position="38"/>
    </location>
</feature>
<evidence type="ECO:0000313" key="7">
    <source>
        <dbReference type="EMBL" id="ETN39254.1"/>
    </source>
</evidence>
<keyword evidence="4" id="KW-0804">Transcription</keyword>
<dbReference type="Proteomes" id="UP000030752">
    <property type="component" value="Unassembled WGS sequence"/>
</dbReference>
<dbReference type="PROSITE" id="PS50048">
    <property type="entry name" value="ZN2_CY6_FUNGAL_2"/>
    <property type="match status" value="1"/>
</dbReference>
<dbReference type="PANTHER" id="PTHR37534:SF48">
    <property type="entry name" value="FINGER DOMAIN PROTEIN, PUTATIVE-RELATED"/>
    <property type="match status" value="1"/>
</dbReference>
<dbReference type="HOGENOM" id="CLU_030271_0_0_1"/>
<keyword evidence="5" id="KW-0539">Nucleus</keyword>
<keyword evidence="8" id="KW-1185">Reference proteome</keyword>
<reference evidence="7 8" key="1">
    <citation type="submission" date="2013-03" db="EMBL/GenBank/DDBJ databases">
        <title>The Genome Sequence of Phialophora europaea CBS 101466.</title>
        <authorList>
            <consortium name="The Broad Institute Genomics Platform"/>
            <person name="Cuomo C."/>
            <person name="de Hoog S."/>
            <person name="Gorbushina A."/>
            <person name="Walker B."/>
            <person name="Young S.K."/>
            <person name="Zeng Q."/>
            <person name="Gargeya S."/>
            <person name="Fitzgerald M."/>
            <person name="Haas B."/>
            <person name="Abouelleil A."/>
            <person name="Allen A.W."/>
            <person name="Alvarado L."/>
            <person name="Arachchi H.M."/>
            <person name="Berlin A.M."/>
            <person name="Chapman S.B."/>
            <person name="Gainer-Dewar J."/>
            <person name="Goldberg J."/>
            <person name="Griggs A."/>
            <person name="Gujja S."/>
            <person name="Hansen M."/>
            <person name="Howarth C."/>
            <person name="Imamovic A."/>
            <person name="Ireland A."/>
            <person name="Larimer J."/>
            <person name="McCowan C."/>
            <person name="Murphy C."/>
            <person name="Pearson M."/>
            <person name="Poon T.W."/>
            <person name="Priest M."/>
            <person name="Roberts A."/>
            <person name="Saif S."/>
            <person name="Shea T."/>
            <person name="Sisk P."/>
            <person name="Sykes S."/>
            <person name="Wortman J."/>
            <person name="Nusbaum C."/>
            <person name="Birren B."/>
        </authorList>
    </citation>
    <scope>NUCLEOTIDE SEQUENCE [LARGE SCALE GENOMIC DNA]</scope>
    <source>
        <strain evidence="7 8">CBS 101466</strain>
    </source>
</reference>
<dbReference type="eggNOG" id="ENOG502SV7J">
    <property type="taxonomic scope" value="Eukaryota"/>
</dbReference>
<proteinExistence type="predicted"/>
<dbReference type="Pfam" id="PF00172">
    <property type="entry name" value="Zn_clus"/>
    <property type="match status" value="1"/>
</dbReference>
<dbReference type="InterPro" id="IPR036864">
    <property type="entry name" value="Zn2-C6_fun-type_DNA-bd_sf"/>
</dbReference>
<evidence type="ECO:0000256" key="2">
    <source>
        <dbReference type="ARBA" id="ARBA00023015"/>
    </source>
</evidence>
<dbReference type="GO" id="GO:0000981">
    <property type="term" value="F:DNA-binding transcription factor activity, RNA polymerase II-specific"/>
    <property type="evidence" value="ECO:0007669"/>
    <property type="project" value="InterPro"/>
</dbReference>
<dbReference type="InterPro" id="IPR001138">
    <property type="entry name" value="Zn2Cys6_DnaBD"/>
</dbReference>
<dbReference type="InParanoid" id="W2RU59"/>
<dbReference type="GO" id="GO:0005634">
    <property type="term" value="C:nucleus"/>
    <property type="evidence" value="ECO:0007669"/>
    <property type="project" value="UniProtKB-SubCell"/>
</dbReference>
<dbReference type="SMART" id="SM00066">
    <property type="entry name" value="GAL4"/>
    <property type="match status" value="1"/>
</dbReference>
<dbReference type="GeneID" id="19972816"/>
<evidence type="ECO:0000256" key="4">
    <source>
        <dbReference type="ARBA" id="ARBA00023163"/>
    </source>
</evidence>
<dbReference type="EMBL" id="KB822721">
    <property type="protein sequence ID" value="ETN39254.1"/>
    <property type="molecule type" value="Genomic_DNA"/>
</dbReference>
<dbReference type="CDD" id="cd00067">
    <property type="entry name" value="GAL4"/>
    <property type="match status" value="1"/>
</dbReference>